<evidence type="ECO:0000256" key="1">
    <source>
        <dbReference type="SAM" id="MobiDB-lite"/>
    </source>
</evidence>
<organism evidence="4 5">
    <name type="scientific">Undibacter mobilis</name>
    <dbReference type="NCBI Taxonomy" id="2292256"/>
    <lineage>
        <taxon>Bacteria</taxon>
        <taxon>Pseudomonadati</taxon>
        <taxon>Pseudomonadota</taxon>
        <taxon>Alphaproteobacteria</taxon>
        <taxon>Hyphomicrobiales</taxon>
        <taxon>Nitrobacteraceae</taxon>
        <taxon>Undibacter</taxon>
    </lineage>
</organism>
<proteinExistence type="predicted"/>
<name>A0A371B9D6_9BRAD</name>
<dbReference type="OrthoDB" id="8449526at2"/>
<accession>A0A371B9D6</accession>
<keyword evidence="5" id="KW-1185">Reference proteome</keyword>
<dbReference type="InterPro" id="IPR029442">
    <property type="entry name" value="GyrI-like"/>
</dbReference>
<dbReference type="Pfam" id="PF06445">
    <property type="entry name" value="GyrI-like"/>
    <property type="match status" value="1"/>
</dbReference>
<dbReference type="PANTHER" id="PTHR40055:SF1">
    <property type="entry name" value="TRANSCRIPTIONAL REGULATOR YGIV-RELATED"/>
    <property type="match status" value="1"/>
</dbReference>
<dbReference type="RefSeq" id="WP_115516245.1">
    <property type="nucleotide sequence ID" value="NZ_QRGO01000001.1"/>
</dbReference>
<feature type="chain" id="PRO_5016705946" evidence="2">
    <location>
        <begin position="26"/>
        <end position="208"/>
    </location>
</feature>
<dbReference type="PANTHER" id="PTHR40055">
    <property type="entry name" value="TRANSCRIPTIONAL REGULATOR YGIV-RELATED"/>
    <property type="match status" value="1"/>
</dbReference>
<sequence>MSGARSLRLALVAAVWLATGPLALAQGTSAPKSGPTPAAPMPDIKPHAPLPAQPGDAFGEEVQLPDRNFVYIKGHTNWDTAFDTLIDAFKSLNDYLTKQNIKPAGPYLTIYTETDDTGFSFQAGVIIAQPLANPPKGDIASGKAPAGKALKFVHRGSYDSMDTTYEAITNYLDDRNLEAQDLFIEEFTSDPAKSDPNSLIINVYVPVK</sequence>
<gene>
    <name evidence="4" type="ORF">DXH78_06245</name>
</gene>
<feature type="signal peptide" evidence="2">
    <location>
        <begin position="1"/>
        <end position="25"/>
    </location>
</feature>
<dbReference type="AlphaFoldDB" id="A0A371B9D6"/>
<keyword evidence="2" id="KW-0732">Signal</keyword>
<dbReference type="InterPro" id="IPR010499">
    <property type="entry name" value="AraC_E-bd"/>
</dbReference>
<reference evidence="5" key="1">
    <citation type="submission" date="2018-08" db="EMBL/GenBank/DDBJ databases">
        <authorList>
            <person name="Kim S.-J."/>
            <person name="Jung G.-Y."/>
        </authorList>
    </citation>
    <scope>NUCLEOTIDE SEQUENCE [LARGE SCALE GENOMIC DNA]</scope>
    <source>
        <strain evidence="5">GY_H</strain>
    </source>
</reference>
<dbReference type="EMBL" id="QRGO01000001">
    <property type="protein sequence ID" value="RDV04219.1"/>
    <property type="molecule type" value="Genomic_DNA"/>
</dbReference>
<protein>
    <submittedName>
        <fullName evidence="4">AraC family transcriptional regulator</fullName>
    </submittedName>
</protein>
<dbReference type="Proteomes" id="UP000263993">
    <property type="component" value="Unassembled WGS sequence"/>
</dbReference>
<evidence type="ECO:0000256" key="2">
    <source>
        <dbReference type="SAM" id="SignalP"/>
    </source>
</evidence>
<dbReference type="SUPFAM" id="SSF55136">
    <property type="entry name" value="Probable bacterial effector-binding domain"/>
    <property type="match status" value="1"/>
</dbReference>
<feature type="domain" description="AraC effector-binding" evidence="3">
    <location>
        <begin position="58"/>
        <end position="208"/>
    </location>
</feature>
<evidence type="ECO:0000313" key="4">
    <source>
        <dbReference type="EMBL" id="RDV04219.1"/>
    </source>
</evidence>
<dbReference type="InterPro" id="IPR011256">
    <property type="entry name" value="Reg_factor_effector_dom_sf"/>
</dbReference>
<dbReference type="InterPro" id="IPR050908">
    <property type="entry name" value="SmbC-like"/>
</dbReference>
<dbReference type="SMART" id="SM00871">
    <property type="entry name" value="AraC_E_bind"/>
    <property type="match status" value="1"/>
</dbReference>
<evidence type="ECO:0000313" key="5">
    <source>
        <dbReference type="Proteomes" id="UP000263993"/>
    </source>
</evidence>
<comment type="caution">
    <text evidence="4">The sequence shown here is derived from an EMBL/GenBank/DDBJ whole genome shotgun (WGS) entry which is preliminary data.</text>
</comment>
<evidence type="ECO:0000259" key="3">
    <source>
        <dbReference type="SMART" id="SM00871"/>
    </source>
</evidence>
<dbReference type="Gene3D" id="3.20.80.10">
    <property type="entry name" value="Regulatory factor, effector binding domain"/>
    <property type="match status" value="1"/>
</dbReference>
<feature type="region of interest" description="Disordered" evidence="1">
    <location>
        <begin position="26"/>
        <end position="59"/>
    </location>
</feature>